<reference evidence="2" key="1">
    <citation type="submission" date="2020-02" db="EMBL/GenBank/DDBJ databases">
        <authorList>
            <person name="Meier V. D."/>
        </authorList>
    </citation>
    <scope>NUCLEOTIDE SEQUENCE</scope>
    <source>
        <strain evidence="2">AVDCRST_MAG68</strain>
    </source>
</reference>
<feature type="region of interest" description="Disordered" evidence="1">
    <location>
        <begin position="1"/>
        <end position="70"/>
    </location>
</feature>
<sequence>DTPCIHVRYDPPRPLGGGGGAAGGDPRGGDPGAPRREGPLQPGGRVAAGGCGAPVGRTAGAGSAFRRPRM</sequence>
<protein>
    <submittedName>
        <fullName evidence="2">Uncharacterized protein</fullName>
    </submittedName>
</protein>
<evidence type="ECO:0000256" key="1">
    <source>
        <dbReference type="SAM" id="MobiDB-lite"/>
    </source>
</evidence>
<dbReference type="EMBL" id="CADCTW010000253">
    <property type="protein sequence ID" value="CAA9372422.1"/>
    <property type="molecule type" value="Genomic_DNA"/>
</dbReference>
<name>A0A6J4MYI2_9BACT</name>
<organism evidence="2">
    <name type="scientific">uncultured Gemmatimonadota bacterium</name>
    <dbReference type="NCBI Taxonomy" id="203437"/>
    <lineage>
        <taxon>Bacteria</taxon>
        <taxon>Pseudomonadati</taxon>
        <taxon>Gemmatimonadota</taxon>
        <taxon>environmental samples</taxon>
    </lineage>
</organism>
<accession>A0A6J4MYI2</accession>
<proteinExistence type="predicted"/>
<gene>
    <name evidence="2" type="ORF">AVDCRST_MAG68-5653</name>
</gene>
<dbReference type="AlphaFoldDB" id="A0A6J4MYI2"/>
<evidence type="ECO:0000313" key="2">
    <source>
        <dbReference type="EMBL" id="CAA9372422.1"/>
    </source>
</evidence>
<feature type="non-terminal residue" evidence="2">
    <location>
        <position position="1"/>
    </location>
</feature>
<feature type="compositionally biased region" description="Gly residues" evidence="1">
    <location>
        <begin position="15"/>
        <end position="31"/>
    </location>
</feature>
<feature type="non-terminal residue" evidence="2">
    <location>
        <position position="70"/>
    </location>
</feature>